<dbReference type="AlphaFoldDB" id="A0A1H2W938"/>
<dbReference type="Proteomes" id="UP000199488">
    <property type="component" value="Unassembled WGS sequence"/>
</dbReference>
<gene>
    <name evidence="2" type="ORF">SAMN05421781_2317</name>
</gene>
<dbReference type="NCBIfam" id="TIGR02841">
    <property type="entry name" value="spore_YyaC"/>
    <property type="match status" value="1"/>
</dbReference>
<reference evidence="2 3" key="1">
    <citation type="submission" date="2016-10" db="EMBL/GenBank/DDBJ databases">
        <authorList>
            <person name="de Groot N.N."/>
        </authorList>
    </citation>
    <scope>NUCLEOTIDE SEQUENCE [LARGE SCALE GENOMIC DNA]</scope>
    <source>
        <strain evidence="2 3">DSM 23126</strain>
    </source>
</reference>
<dbReference type="EMBL" id="FNNC01000005">
    <property type="protein sequence ID" value="SDW77061.1"/>
    <property type="molecule type" value="Genomic_DNA"/>
</dbReference>
<proteinExistence type="predicted"/>
<dbReference type="STRING" id="1122204.SAMN05421781_2317"/>
<feature type="compositionally biased region" description="Basic residues" evidence="1">
    <location>
        <begin position="231"/>
        <end position="240"/>
    </location>
</feature>
<evidence type="ECO:0000313" key="2">
    <source>
        <dbReference type="EMBL" id="SDW77061.1"/>
    </source>
</evidence>
<dbReference type="SUPFAM" id="SSF53163">
    <property type="entry name" value="HybD-like"/>
    <property type="match status" value="1"/>
</dbReference>
<evidence type="ECO:0000256" key="1">
    <source>
        <dbReference type="SAM" id="MobiDB-lite"/>
    </source>
</evidence>
<dbReference type="InterPro" id="IPR009665">
    <property type="entry name" value="YyaC"/>
</dbReference>
<organism evidence="2 3">
    <name type="scientific">Marinococcus luteus</name>
    <dbReference type="NCBI Taxonomy" id="1122204"/>
    <lineage>
        <taxon>Bacteria</taxon>
        <taxon>Bacillati</taxon>
        <taxon>Bacillota</taxon>
        <taxon>Bacilli</taxon>
        <taxon>Bacillales</taxon>
        <taxon>Bacillaceae</taxon>
        <taxon>Marinococcus</taxon>
    </lineage>
</organism>
<evidence type="ECO:0000313" key="3">
    <source>
        <dbReference type="Proteomes" id="UP000199488"/>
    </source>
</evidence>
<keyword evidence="3" id="KW-1185">Reference proteome</keyword>
<feature type="compositionally biased region" description="Basic and acidic residues" evidence="1">
    <location>
        <begin position="208"/>
        <end position="218"/>
    </location>
</feature>
<name>A0A1H2W938_9BACI</name>
<feature type="region of interest" description="Disordered" evidence="1">
    <location>
        <begin position="196"/>
        <end position="240"/>
    </location>
</feature>
<dbReference type="RefSeq" id="WP_245724080.1">
    <property type="nucleotide sequence ID" value="NZ_FNNC01000005.1"/>
</dbReference>
<protein>
    <submittedName>
        <fullName evidence="2">Putative sporulation protein YyaC</fullName>
    </submittedName>
</protein>
<sequence length="240" mass="26592">MGKKAVSRESYRTHCHVSMDEPGSAGELADCLAGHIRERVTDKDIILVCIGTDRSTGDSLGPLTGSKLLEKQLENFYIYGTLQHPVHAVNLEETLSIIAAEHPHAFIIAVDACLGYLQNVGKVTLNEGGVTPGAAMKKKLPMVGDMHINGIVNVSGMMEYFVLQNTRLYTIDTMASLIAESFLLADRSISKQHVLQEKEATTPPVTFHNDDDHARFLREASSAEQTDDKHKKSHHRYRRK</sequence>
<dbReference type="InterPro" id="IPR023430">
    <property type="entry name" value="Pept_HybD-like_dom_sf"/>
</dbReference>
<accession>A0A1H2W938</accession>
<dbReference type="Pfam" id="PF06866">
    <property type="entry name" value="DUF1256"/>
    <property type="match status" value="1"/>
</dbReference>